<reference evidence="4" key="1">
    <citation type="submission" date="2022-08" db="EMBL/GenBank/DDBJ databases">
        <authorList>
            <person name="Deng Y."/>
            <person name="Han X.-F."/>
            <person name="Zhang Y.-Q."/>
        </authorList>
    </citation>
    <scope>NUCLEOTIDE SEQUENCE</scope>
    <source>
        <strain evidence="4">CPCC 203386</strain>
    </source>
</reference>
<dbReference type="PANTHER" id="PTHR11076">
    <property type="entry name" value="DNA REPAIR POLYMERASE UMUC / TRANSFERASE FAMILY MEMBER"/>
    <property type="match status" value="1"/>
</dbReference>
<dbReference type="RefSeq" id="WP_259540931.1">
    <property type="nucleotide sequence ID" value="NZ_JANLCJ010000008.1"/>
</dbReference>
<dbReference type="InterPro" id="IPR043502">
    <property type="entry name" value="DNA/RNA_pol_sf"/>
</dbReference>
<evidence type="ECO:0000256" key="1">
    <source>
        <dbReference type="ARBA" id="ARBA00010945"/>
    </source>
</evidence>
<dbReference type="InterPro" id="IPR043128">
    <property type="entry name" value="Rev_trsase/Diguanyl_cyclase"/>
</dbReference>
<gene>
    <name evidence="4" type="ORF">N1032_18810</name>
</gene>
<dbReference type="PROSITE" id="PS50173">
    <property type="entry name" value="UMUC"/>
    <property type="match status" value="1"/>
</dbReference>
<comment type="similarity">
    <text evidence="1">Belongs to the DNA polymerase type-Y family.</text>
</comment>
<dbReference type="Gene3D" id="3.40.1170.60">
    <property type="match status" value="1"/>
</dbReference>
<keyword evidence="5" id="KW-1185">Reference proteome</keyword>
<organism evidence="4 5">
    <name type="scientific">Herbiconiux daphne</name>
    <dbReference type="NCBI Taxonomy" id="2970914"/>
    <lineage>
        <taxon>Bacteria</taxon>
        <taxon>Bacillati</taxon>
        <taxon>Actinomycetota</taxon>
        <taxon>Actinomycetes</taxon>
        <taxon>Micrococcales</taxon>
        <taxon>Microbacteriaceae</taxon>
        <taxon>Herbiconiux</taxon>
    </lineage>
</organism>
<evidence type="ECO:0000313" key="4">
    <source>
        <dbReference type="EMBL" id="MCS5735797.1"/>
    </source>
</evidence>
<dbReference type="InterPro" id="IPR050116">
    <property type="entry name" value="DNA_polymerase-Y"/>
</dbReference>
<evidence type="ECO:0000259" key="3">
    <source>
        <dbReference type="PROSITE" id="PS50173"/>
    </source>
</evidence>
<feature type="domain" description="UmuC" evidence="3">
    <location>
        <begin position="2"/>
        <end position="191"/>
    </location>
</feature>
<comment type="function">
    <text evidence="2">Poorly processive, error-prone DNA polymerase involved in untargeted mutagenesis. Copies undamaged DNA at stalled replication forks, which arise in vivo from mismatched or misaligned primer ends. These misaligned primers can be extended by PolIV. Exhibits no 3'-5' exonuclease (proofreading) activity. May be involved in translesional synthesis, in conjunction with the beta clamp from PolIII.</text>
</comment>
<comment type="caution">
    <text evidence="4">The sequence shown here is derived from an EMBL/GenBank/DDBJ whole genome shotgun (WGS) entry which is preliminary data.</text>
</comment>
<proteinExistence type="inferred from homology"/>
<dbReference type="EMBL" id="JANLCJ010000008">
    <property type="protein sequence ID" value="MCS5735797.1"/>
    <property type="molecule type" value="Genomic_DNA"/>
</dbReference>
<sequence length="226" mass="25140">MLAHVDVNSAYASFERVFNPSLDGRPLVVLSNNDGMVVAASREAKAIGLDPGKPWFELSPHAQRLGVAAVSSNYELYGDMSRRVMDVLERFTHELDVYSIDEAFLTVDRRAAADPDEMTRLGREIKDTLRRLLGVPVCVGIAPNRTLAKLANRTAKKLPVFDGVCVWTAIRPDWRRQLMEALPVSEVWGIASRLELRLLGYGVRSIWDLATAGGRFQVSLSMRSGR</sequence>
<name>A0ABT2H794_9MICO</name>
<dbReference type="Proteomes" id="UP001165586">
    <property type="component" value="Unassembled WGS sequence"/>
</dbReference>
<dbReference type="Gene3D" id="3.30.70.270">
    <property type="match status" value="1"/>
</dbReference>
<accession>A0ABT2H794</accession>
<protein>
    <recommendedName>
        <fullName evidence="3">UmuC domain-containing protein</fullName>
    </recommendedName>
</protein>
<dbReference type="Pfam" id="PF00817">
    <property type="entry name" value="IMS"/>
    <property type="match status" value="1"/>
</dbReference>
<dbReference type="SUPFAM" id="SSF56672">
    <property type="entry name" value="DNA/RNA polymerases"/>
    <property type="match status" value="1"/>
</dbReference>
<evidence type="ECO:0000313" key="5">
    <source>
        <dbReference type="Proteomes" id="UP001165586"/>
    </source>
</evidence>
<evidence type="ECO:0000256" key="2">
    <source>
        <dbReference type="ARBA" id="ARBA00025589"/>
    </source>
</evidence>
<dbReference type="InterPro" id="IPR001126">
    <property type="entry name" value="UmuC"/>
</dbReference>
<dbReference type="PANTHER" id="PTHR11076:SF34">
    <property type="entry name" value="PROTEIN UMUC"/>
    <property type="match status" value="1"/>
</dbReference>